<accession>A0AAE0YP61</accession>
<keyword evidence="2" id="KW-1185">Reference proteome</keyword>
<evidence type="ECO:0000313" key="2">
    <source>
        <dbReference type="Proteomes" id="UP001283361"/>
    </source>
</evidence>
<organism evidence="1 2">
    <name type="scientific">Elysia crispata</name>
    <name type="common">lettuce slug</name>
    <dbReference type="NCBI Taxonomy" id="231223"/>
    <lineage>
        <taxon>Eukaryota</taxon>
        <taxon>Metazoa</taxon>
        <taxon>Spiralia</taxon>
        <taxon>Lophotrochozoa</taxon>
        <taxon>Mollusca</taxon>
        <taxon>Gastropoda</taxon>
        <taxon>Heterobranchia</taxon>
        <taxon>Euthyneura</taxon>
        <taxon>Panpulmonata</taxon>
        <taxon>Sacoglossa</taxon>
        <taxon>Placobranchoidea</taxon>
        <taxon>Plakobranchidae</taxon>
        <taxon>Elysia</taxon>
    </lineage>
</organism>
<evidence type="ECO:0000313" key="1">
    <source>
        <dbReference type="EMBL" id="KAK3753215.1"/>
    </source>
</evidence>
<reference evidence="1" key="1">
    <citation type="journal article" date="2023" name="G3 (Bethesda)">
        <title>A reference genome for the long-term kleptoplast-retaining sea slug Elysia crispata morphotype clarki.</title>
        <authorList>
            <person name="Eastman K.E."/>
            <person name="Pendleton A.L."/>
            <person name="Shaikh M.A."/>
            <person name="Suttiyut T."/>
            <person name="Ogas R."/>
            <person name="Tomko P."/>
            <person name="Gavelis G."/>
            <person name="Widhalm J.R."/>
            <person name="Wisecaver J.H."/>
        </authorList>
    </citation>
    <scope>NUCLEOTIDE SEQUENCE</scope>
    <source>
        <strain evidence="1">ECLA1</strain>
    </source>
</reference>
<sequence>MSIEVILNTLFACKKPSLIRPASGFPRLTICKALTLVLSCRGPSPPLQTLSCSPVLYTLFVLARAGELREPGGGGVCERYPHVISSEVIGA</sequence>
<comment type="caution">
    <text evidence="1">The sequence shown here is derived from an EMBL/GenBank/DDBJ whole genome shotgun (WGS) entry which is preliminary data.</text>
</comment>
<dbReference type="EMBL" id="JAWDGP010005718">
    <property type="protein sequence ID" value="KAK3753215.1"/>
    <property type="molecule type" value="Genomic_DNA"/>
</dbReference>
<protein>
    <submittedName>
        <fullName evidence="1">Uncharacterized protein</fullName>
    </submittedName>
</protein>
<name>A0AAE0YP61_9GAST</name>
<dbReference type="Proteomes" id="UP001283361">
    <property type="component" value="Unassembled WGS sequence"/>
</dbReference>
<dbReference type="AlphaFoldDB" id="A0AAE0YP61"/>
<proteinExistence type="predicted"/>
<gene>
    <name evidence="1" type="ORF">RRG08_024489</name>
</gene>